<keyword evidence="1" id="KW-0732">Signal</keyword>
<dbReference type="InterPro" id="IPR013783">
    <property type="entry name" value="Ig-like_fold"/>
</dbReference>
<name>A0A482WUS0_LAOST</name>
<gene>
    <name evidence="2" type="ORF">LSTR_LSTR012389</name>
</gene>
<comment type="caution">
    <text evidence="2">The sequence shown here is derived from an EMBL/GenBank/DDBJ whole genome shotgun (WGS) entry which is preliminary data.</text>
</comment>
<reference evidence="2 3" key="1">
    <citation type="journal article" date="2017" name="Gigascience">
        <title>Genome sequence of the small brown planthopper, Laodelphax striatellus.</title>
        <authorList>
            <person name="Zhu J."/>
            <person name="Jiang F."/>
            <person name="Wang X."/>
            <person name="Yang P."/>
            <person name="Bao Y."/>
            <person name="Zhao W."/>
            <person name="Wang W."/>
            <person name="Lu H."/>
            <person name="Wang Q."/>
            <person name="Cui N."/>
            <person name="Li J."/>
            <person name="Chen X."/>
            <person name="Luo L."/>
            <person name="Yu J."/>
            <person name="Kang L."/>
            <person name="Cui F."/>
        </authorList>
    </citation>
    <scope>NUCLEOTIDE SEQUENCE [LARGE SCALE GENOMIC DNA]</scope>
    <source>
        <strain evidence="2">Lst14</strain>
    </source>
</reference>
<protein>
    <recommendedName>
        <fullName evidence="4">Ig-like domain-containing protein</fullName>
    </recommendedName>
</protein>
<feature type="chain" id="PRO_5019768156" description="Ig-like domain-containing protein" evidence="1">
    <location>
        <begin position="34"/>
        <end position="148"/>
    </location>
</feature>
<dbReference type="Proteomes" id="UP000291343">
    <property type="component" value="Unassembled WGS sequence"/>
</dbReference>
<dbReference type="Gene3D" id="2.60.40.10">
    <property type="entry name" value="Immunoglobulins"/>
    <property type="match status" value="1"/>
</dbReference>
<evidence type="ECO:0000313" key="3">
    <source>
        <dbReference type="Proteomes" id="UP000291343"/>
    </source>
</evidence>
<dbReference type="InParanoid" id="A0A482WUS0"/>
<evidence type="ECO:0000256" key="1">
    <source>
        <dbReference type="SAM" id="SignalP"/>
    </source>
</evidence>
<accession>A0A482WUS0</accession>
<evidence type="ECO:0000313" key="2">
    <source>
        <dbReference type="EMBL" id="RZF37046.1"/>
    </source>
</evidence>
<keyword evidence="3" id="KW-1185">Reference proteome</keyword>
<dbReference type="EMBL" id="QKKF02025379">
    <property type="protein sequence ID" value="RZF37046.1"/>
    <property type="molecule type" value="Genomic_DNA"/>
</dbReference>
<dbReference type="OrthoDB" id="6377396at2759"/>
<organism evidence="2 3">
    <name type="scientific">Laodelphax striatellus</name>
    <name type="common">Small brown planthopper</name>
    <name type="synonym">Delphax striatella</name>
    <dbReference type="NCBI Taxonomy" id="195883"/>
    <lineage>
        <taxon>Eukaryota</taxon>
        <taxon>Metazoa</taxon>
        <taxon>Ecdysozoa</taxon>
        <taxon>Arthropoda</taxon>
        <taxon>Hexapoda</taxon>
        <taxon>Insecta</taxon>
        <taxon>Pterygota</taxon>
        <taxon>Neoptera</taxon>
        <taxon>Paraneoptera</taxon>
        <taxon>Hemiptera</taxon>
        <taxon>Auchenorrhyncha</taxon>
        <taxon>Fulgoroidea</taxon>
        <taxon>Delphacidae</taxon>
        <taxon>Criomorphinae</taxon>
        <taxon>Laodelphax</taxon>
    </lineage>
</organism>
<dbReference type="AlphaFoldDB" id="A0A482WUS0"/>
<proteinExistence type="predicted"/>
<evidence type="ECO:0008006" key="4">
    <source>
        <dbReference type="Google" id="ProtNLM"/>
    </source>
</evidence>
<sequence length="148" mass="16148">MKAMRPNKEYYGCLFKLLTSSLVIVLLPGRTCQQDAEINNSVGDVSAVPSAELSPLRGPYFDTSASKNVTALVGKTAYLNCRVRNLGNRTVWSGLSFTTANHLTDGAIVVVATRNNDTNNCESARATETTIKLSWGFLEHHLPLLAYI</sequence>
<dbReference type="STRING" id="195883.A0A482WUS0"/>
<feature type="signal peptide" evidence="1">
    <location>
        <begin position="1"/>
        <end position="33"/>
    </location>
</feature>
<dbReference type="SMR" id="A0A482WUS0"/>